<evidence type="ECO:0000313" key="1">
    <source>
        <dbReference type="EMBL" id="PRP84391.1"/>
    </source>
</evidence>
<dbReference type="InterPro" id="IPR023393">
    <property type="entry name" value="START-like_dom_sf"/>
</dbReference>
<evidence type="ECO:0000313" key="2">
    <source>
        <dbReference type="Proteomes" id="UP000241769"/>
    </source>
</evidence>
<dbReference type="Gene3D" id="3.30.530.20">
    <property type="match status" value="1"/>
</dbReference>
<keyword evidence="2" id="KW-1185">Reference proteome</keyword>
<dbReference type="SUPFAM" id="SSF55961">
    <property type="entry name" value="Bet v1-like"/>
    <property type="match status" value="1"/>
</dbReference>
<dbReference type="AlphaFoldDB" id="A0A2P6NKB2"/>
<dbReference type="EMBL" id="MDYQ01000064">
    <property type="protein sequence ID" value="PRP84391.1"/>
    <property type="molecule type" value="Genomic_DNA"/>
</dbReference>
<comment type="caution">
    <text evidence="1">The sequence shown here is derived from an EMBL/GenBank/DDBJ whole genome shotgun (WGS) entry which is preliminary data.</text>
</comment>
<gene>
    <name evidence="1" type="ORF">PROFUN_08256</name>
</gene>
<accession>A0A2P6NKB2</accession>
<protein>
    <submittedName>
        <fullName evidence="1">Uncharacterized protein</fullName>
    </submittedName>
</protein>
<name>A0A2P6NKB2_9EUKA</name>
<reference evidence="1 2" key="1">
    <citation type="journal article" date="2018" name="Genome Biol. Evol.">
        <title>Multiple Roots of Fruiting Body Formation in Amoebozoa.</title>
        <authorList>
            <person name="Hillmann F."/>
            <person name="Forbes G."/>
            <person name="Novohradska S."/>
            <person name="Ferling I."/>
            <person name="Riege K."/>
            <person name="Groth M."/>
            <person name="Westermann M."/>
            <person name="Marz M."/>
            <person name="Spaller T."/>
            <person name="Winckler T."/>
            <person name="Schaap P."/>
            <person name="Glockner G."/>
        </authorList>
    </citation>
    <scope>NUCLEOTIDE SEQUENCE [LARGE SCALE GENOMIC DNA]</scope>
    <source>
        <strain evidence="1 2">Jena</strain>
    </source>
</reference>
<dbReference type="InParanoid" id="A0A2P6NKB2"/>
<sequence length="501" mass="57605">MRRDGSRFESWLCQGKSREGSGLPQQLDEMPFSYNRLESPPSIRFITTSPDQAEVDRSIKDILHNDFSAIPVILCIIPRSNWNVLADHLYAYHYEIDPWPLTIWALQQRTQEDLSLDEERFHDMITKRSLFQEDTVRWNRSLIQEFYTQAKSDFDDEEEKKKICDLTSIFLQKFAESKAEDVPVNTNSSMTLKAGSFFNDFVGTGDDAIDNSHFFYLDKSILPLLLNPTLVALDDLHYVRPPKLQALLNECAKLTHRCGSIRKNPIGEPYQSAMEHWGSKLRAQSAVHFCSKTIDALEKQWKFQRVPNLDRLRELERGMRELIVGHTKGENMGDTSHARELEQSKFMEKLNDERWKAGKEKKGVTRFTWLGTGVGARVDTEMRAPRDEEEFESETSMVHFKINTPFPFSPRFVSADIHHYSSVTESLAILHDSDRHATPSGHQRAKIEMSGIHIIKKGDGRVVVSVVLHIDMCSSIPSWAVSSQSSALRKNLYKIMKLKAR</sequence>
<organism evidence="1 2">
    <name type="scientific">Planoprotostelium fungivorum</name>
    <dbReference type="NCBI Taxonomy" id="1890364"/>
    <lineage>
        <taxon>Eukaryota</taxon>
        <taxon>Amoebozoa</taxon>
        <taxon>Evosea</taxon>
        <taxon>Variosea</taxon>
        <taxon>Cavosteliida</taxon>
        <taxon>Cavosteliaceae</taxon>
        <taxon>Planoprotostelium</taxon>
    </lineage>
</organism>
<proteinExistence type="predicted"/>
<dbReference type="Proteomes" id="UP000241769">
    <property type="component" value="Unassembled WGS sequence"/>
</dbReference>